<comment type="similarity">
    <text evidence="11">Belongs to the AEBP2/jing C2H2-type zinc-finger family.</text>
</comment>
<dbReference type="GO" id="GO:0006325">
    <property type="term" value="P:chromatin organization"/>
    <property type="evidence" value="ECO:0007669"/>
    <property type="project" value="UniProtKB-KW"/>
</dbReference>
<dbReference type="InterPro" id="IPR059034">
    <property type="entry name" value="SH3_AEBP2_C"/>
</dbReference>
<evidence type="ECO:0000256" key="13">
    <source>
        <dbReference type="SAM" id="MobiDB-lite"/>
    </source>
</evidence>
<feature type="region of interest" description="Disordered" evidence="13">
    <location>
        <begin position="310"/>
        <end position="339"/>
    </location>
</feature>
<accession>A0A8B8AHD1</accession>
<feature type="region of interest" description="Disordered" evidence="13">
    <location>
        <begin position="69"/>
        <end position="99"/>
    </location>
</feature>
<dbReference type="PANTHER" id="PTHR46541:SF1">
    <property type="entry name" value="ZINC FINGER PROTEIN AEBP2"/>
    <property type="match status" value="1"/>
</dbReference>
<keyword evidence="8" id="KW-0805">Transcription regulation</keyword>
<keyword evidence="10" id="KW-0539">Nucleus</keyword>
<dbReference type="KEGG" id="cvn:111102337"/>
<evidence type="ECO:0000256" key="7">
    <source>
        <dbReference type="ARBA" id="ARBA00022853"/>
    </source>
</evidence>
<evidence type="ECO:0000256" key="2">
    <source>
        <dbReference type="ARBA" id="ARBA00022491"/>
    </source>
</evidence>
<dbReference type="Gene3D" id="3.30.160.60">
    <property type="entry name" value="Classic Zinc Finger"/>
    <property type="match status" value="2"/>
</dbReference>
<evidence type="ECO:0000256" key="10">
    <source>
        <dbReference type="ARBA" id="ARBA00023242"/>
    </source>
</evidence>
<keyword evidence="6" id="KW-0862">Zinc</keyword>
<dbReference type="RefSeq" id="XP_022290711.1">
    <property type="nucleotide sequence ID" value="XM_022435003.1"/>
</dbReference>
<dbReference type="SUPFAM" id="SSF57667">
    <property type="entry name" value="beta-beta-alpha zinc fingers"/>
    <property type="match status" value="1"/>
</dbReference>
<keyword evidence="3" id="KW-0479">Metal-binding</keyword>
<evidence type="ECO:0000256" key="5">
    <source>
        <dbReference type="ARBA" id="ARBA00022771"/>
    </source>
</evidence>
<dbReference type="Pfam" id="PF26014">
    <property type="entry name" value="SH3_AEBP2_C"/>
    <property type="match status" value="1"/>
</dbReference>
<comment type="subcellular location">
    <subcellularLocation>
        <location evidence="1">Nucleus</location>
    </subcellularLocation>
</comment>
<organism evidence="15 16">
    <name type="scientific">Crassostrea virginica</name>
    <name type="common">Eastern oyster</name>
    <dbReference type="NCBI Taxonomy" id="6565"/>
    <lineage>
        <taxon>Eukaryota</taxon>
        <taxon>Metazoa</taxon>
        <taxon>Spiralia</taxon>
        <taxon>Lophotrochozoa</taxon>
        <taxon>Mollusca</taxon>
        <taxon>Bivalvia</taxon>
        <taxon>Autobranchia</taxon>
        <taxon>Pteriomorphia</taxon>
        <taxon>Ostreida</taxon>
        <taxon>Ostreoidea</taxon>
        <taxon>Ostreidae</taxon>
        <taxon>Crassostrea</taxon>
    </lineage>
</organism>
<dbReference type="OrthoDB" id="9984614at2759"/>
<keyword evidence="5 12" id="KW-0863">Zinc-finger</keyword>
<dbReference type="PROSITE" id="PS00028">
    <property type="entry name" value="ZINC_FINGER_C2H2_1"/>
    <property type="match status" value="1"/>
</dbReference>
<evidence type="ECO:0000256" key="1">
    <source>
        <dbReference type="ARBA" id="ARBA00004123"/>
    </source>
</evidence>
<dbReference type="AlphaFoldDB" id="A0A8B8AHD1"/>
<evidence type="ECO:0000313" key="16">
    <source>
        <dbReference type="RefSeq" id="XP_022290711.1"/>
    </source>
</evidence>
<keyword evidence="2" id="KW-0678">Repressor</keyword>
<evidence type="ECO:0000256" key="11">
    <source>
        <dbReference type="ARBA" id="ARBA00037930"/>
    </source>
</evidence>
<protein>
    <submittedName>
        <fullName evidence="16">Zinc finger protein aebp2-like isoform X1</fullName>
    </submittedName>
</protein>
<dbReference type="InterPro" id="IPR013087">
    <property type="entry name" value="Znf_C2H2_type"/>
</dbReference>
<evidence type="ECO:0000256" key="6">
    <source>
        <dbReference type="ARBA" id="ARBA00022833"/>
    </source>
</evidence>
<evidence type="ECO:0000256" key="12">
    <source>
        <dbReference type="PROSITE-ProRule" id="PRU00042"/>
    </source>
</evidence>
<dbReference type="GO" id="GO:0006357">
    <property type="term" value="P:regulation of transcription by RNA polymerase II"/>
    <property type="evidence" value="ECO:0007669"/>
    <property type="project" value="TreeGrafter"/>
</dbReference>
<dbReference type="GeneID" id="111102337"/>
<evidence type="ECO:0000256" key="4">
    <source>
        <dbReference type="ARBA" id="ARBA00022737"/>
    </source>
</evidence>
<dbReference type="InterPro" id="IPR052130">
    <property type="entry name" value="AEBP2/jing_C2H2-ZnF"/>
</dbReference>
<evidence type="ECO:0000313" key="15">
    <source>
        <dbReference type="Proteomes" id="UP000694844"/>
    </source>
</evidence>
<sequence length="458" mass="51653">MAAVGCLERDRGKEAMAKEGLQVLEFRRKSGVNRSFCFDDKSPNCLGSNGGLIEKLCRLNGSVKTSFIEPSMPTLRSRGDRRSSGSDSQRRKRRLSRSEKDDACVAEEKIANCQLPCVPNLFSGKNGVKSFNDEEMPHVMESVCMPDTTRQDSVVTSCSSDGSLDASPLVNDGGCSITPDNSRSCTPSSLNCLLSPISKDSRSADSSQCECKDTSAPPPVCKWKDCDCDDFEEHGILEHVKSKHVYSQEGKKVSCLWEGCKVFNVQSRSRAWLERHVVCHCGDKPFRCIVDGCSLNFTSQKGLEKHVNSHFKQQQLPNQRNSKSREDTPTKMWRRRRCRKSRPPGVKQVDFFDDGIMEKLKTELTFMTDLTQIDLNGSSNSATFHSYVIGRRTDRAGGVQALLHWQPEDVIHDCWVPEKDVEQFQTCVIPLKQLPQPTAAKLHTSIYHHHRRRKHRRK</sequence>
<evidence type="ECO:0000256" key="8">
    <source>
        <dbReference type="ARBA" id="ARBA00023015"/>
    </source>
</evidence>
<name>A0A8B8AHD1_CRAVI</name>
<proteinExistence type="inferred from homology"/>
<dbReference type="InterPro" id="IPR036236">
    <property type="entry name" value="Znf_C2H2_sf"/>
</dbReference>
<keyword evidence="15" id="KW-1185">Reference proteome</keyword>
<dbReference type="GO" id="GO:0035098">
    <property type="term" value="C:ESC/E(Z) complex"/>
    <property type="evidence" value="ECO:0007669"/>
    <property type="project" value="TreeGrafter"/>
</dbReference>
<gene>
    <name evidence="16" type="primary">LOC111102337</name>
</gene>
<feature type="compositionally biased region" description="Polar residues" evidence="13">
    <location>
        <begin position="310"/>
        <end position="321"/>
    </location>
</feature>
<evidence type="ECO:0000256" key="9">
    <source>
        <dbReference type="ARBA" id="ARBA00023163"/>
    </source>
</evidence>
<dbReference type="PANTHER" id="PTHR46541">
    <property type="entry name" value="ZINC FINGER PROTEIN AEBP2"/>
    <property type="match status" value="1"/>
</dbReference>
<dbReference type="PROSITE" id="PS50157">
    <property type="entry name" value="ZINC_FINGER_C2H2_2"/>
    <property type="match status" value="1"/>
</dbReference>
<dbReference type="GO" id="GO:0008270">
    <property type="term" value="F:zinc ion binding"/>
    <property type="evidence" value="ECO:0007669"/>
    <property type="project" value="UniProtKB-KW"/>
</dbReference>
<feature type="domain" description="C2H2-type" evidence="14">
    <location>
        <begin position="286"/>
        <end position="315"/>
    </location>
</feature>
<keyword evidence="7" id="KW-0156">Chromatin regulator</keyword>
<reference evidence="16" key="1">
    <citation type="submission" date="2025-08" db="UniProtKB">
        <authorList>
            <consortium name="RefSeq"/>
        </authorList>
    </citation>
    <scope>IDENTIFICATION</scope>
    <source>
        <tissue evidence="16">Whole sample</tissue>
    </source>
</reference>
<dbReference type="SMART" id="SM00355">
    <property type="entry name" value="ZnF_C2H2"/>
    <property type="match status" value="3"/>
</dbReference>
<dbReference type="Proteomes" id="UP000694844">
    <property type="component" value="Chromosome 7"/>
</dbReference>
<evidence type="ECO:0000259" key="14">
    <source>
        <dbReference type="PROSITE" id="PS50157"/>
    </source>
</evidence>
<keyword evidence="4" id="KW-0677">Repeat</keyword>
<evidence type="ECO:0000256" key="3">
    <source>
        <dbReference type="ARBA" id="ARBA00022723"/>
    </source>
</evidence>
<keyword evidence="9" id="KW-0804">Transcription</keyword>